<sequence>PQSCIPRLPSTVARAVASFLASERLFATLASFNVTCRVIHKVTLPFLWRTVYCNWGGASETNRRARLDIDGWEGDYRETEKWGRRRWDDKLQVAKGGSLIEFLSGPPLHRHFFVPWVNRSKWIPSKLAKTLKAAITYKIDASGILLPDPTDELEIYLCGTYRFGTHDVVALLDVIEPPLQDTQDDISLKEGGCYTRLVFFIDKAHDEPTRWYTTETGQQAARESLLSRDYPWLRYVDLVICDAERFDGEALEVVVREGLTVLTTAVQEWFKDEESRPELAVKGVNLELAIVCIKVFSDFIKDHKEFSCIVFKVMGPEIVPAIIDVATGGTLDILDPIRTAYASLWASEFISPGVIGSTVISGLDSSDQPAATDNDMIAPPPDAGVEATVTVDDDGSVELWLAEDGHLTRHESTFCYLLASQLRSWSHI</sequence>
<keyword evidence="2" id="KW-1185">Reference proteome</keyword>
<dbReference type="EMBL" id="JASBWR010000163">
    <property type="protein sequence ID" value="KAJ9090719.1"/>
    <property type="molecule type" value="Genomic_DNA"/>
</dbReference>
<reference evidence="1" key="1">
    <citation type="submission" date="2023-04" db="EMBL/GenBank/DDBJ databases">
        <title>Draft Genome sequencing of Naganishia species isolated from polar environments using Oxford Nanopore Technology.</title>
        <authorList>
            <person name="Leo P."/>
            <person name="Venkateswaran K."/>
        </authorList>
    </citation>
    <scope>NUCLEOTIDE SEQUENCE</scope>
    <source>
        <strain evidence="1">MNA-CCFEE 5261</strain>
    </source>
</reference>
<protein>
    <submittedName>
        <fullName evidence="1">Uncharacterized protein</fullName>
    </submittedName>
</protein>
<accession>A0ACC2UVH2</accession>
<evidence type="ECO:0000313" key="2">
    <source>
        <dbReference type="Proteomes" id="UP001241377"/>
    </source>
</evidence>
<name>A0ACC2UVH2_9TREE</name>
<proteinExistence type="predicted"/>
<dbReference type="Proteomes" id="UP001241377">
    <property type="component" value="Unassembled WGS sequence"/>
</dbReference>
<organism evidence="1 2">
    <name type="scientific">Naganishia cerealis</name>
    <dbReference type="NCBI Taxonomy" id="610337"/>
    <lineage>
        <taxon>Eukaryota</taxon>
        <taxon>Fungi</taxon>
        <taxon>Dikarya</taxon>
        <taxon>Basidiomycota</taxon>
        <taxon>Agaricomycotina</taxon>
        <taxon>Tremellomycetes</taxon>
        <taxon>Filobasidiales</taxon>
        <taxon>Filobasidiaceae</taxon>
        <taxon>Naganishia</taxon>
    </lineage>
</organism>
<gene>
    <name evidence="1" type="ORF">QFC19_009461</name>
</gene>
<feature type="non-terminal residue" evidence="1">
    <location>
        <position position="1"/>
    </location>
</feature>
<evidence type="ECO:0000313" key="1">
    <source>
        <dbReference type="EMBL" id="KAJ9090719.1"/>
    </source>
</evidence>
<comment type="caution">
    <text evidence="1">The sequence shown here is derived from an EMBL/GenBank/DDBJ whole genome shotgun (WGS) entry which is preliminary data.</text>
</comment>